<dbReference type="Pfam" id="PF00563">
    <property type="entry name" value="EAL"/>
    <property type="match status" value="1"/>
</dbReference>
<dbReference type="CDD" id="cd01949">
    <property type="entry name" value="GGDEF"/>
    <property type="match status" value="1"/>
</dbReference>
<reference evidence="3 4" key="1">
    <citation type="submission" date="2024-09" db="EMBL/GenBank/DDBJ databases">
        <title>Aeromonas strains Genome sequencing and assembly.</title>
        <authorList>
            <person name="Hu X."/>
            <person name="Tang B."/>
        </authorList>
    </citation>
    <scope>NUCLEOTIDE SEQUENCE [LARGE SCALE GENOMIC DNA]</scope>
    <source>
        <strain evidence="3 4">NB23SCDHY001</strain>
    </source>
</reference>
<evidence type="ECO:0000313" key="3">
    <source>
        <dbReference type="EMBL" id="MFM4894983.1"/>
    </source>
</evidence>
<proteinExistence type="predicted"/>
<evidence type="ECO:0000259" key="1">
    <source>
        <dbReference type="PROSITE" id="PS50883"/>
    </source>
</evidence>
<dbReference type="Gene3D" id="3.20.20.450">
    <property type="entry name" value="EAL domain"/>
    <property type="match status" value="1"/>
</dbReference>
<evidence type="ECO:0000313" key="4">
    <source>
        <dbReference type="Proteomes" id="UP001630969"/>
    </source>
</evidence>
<dbReference type="Gene3D" id="3.30.70.270">
    <property type="match status" value="1"/>
</dbReference>
<keyword evidence="4" id="KW-1185">Reference proteome</keyword>
<dbReference type="PANTHER" id="PTHR33121">
    <property type="entry name" value="CYCLIC DI-GMP PHOSPHODIESTERASE PDEF"/>
    <property type="match status" value="1"/>
</dbReference>
<dbReference type="SUPFAM" id="SSF55073">
    <property type="entry name" value="Nucleotide cyclase"/>
    <property type="match status" value="1"/>
</dbReference>
<organism evidence="3 4">
    <name type="scientific">Aeromonas bivalvium</name>
    <dbReference type="NCBI Taxonomy" id="440079"/>
    <lineage>
        <taxon>Bacteria</taxon>
        <taxon>Pseudomonadati</taxon>
        <taxon>Pseudomonadota</taxon>
        <taxon>Gammaproteobacteria</taxon>
        <taxon>Aeromonadales</taxon>
        <taxon>Aeromonadaceae</taxon>
        <taxon>Aeromonas</taxon>
    </lineage>
</organism>
<dbReference type="PROSITE" id="PS50883">
    <property type="entry name" value="EAL"/>
    <property type="match status" value="1"/>
</dbReference>
<dbReference type="SMART" id="SM00267">
    <property type="entry name" value="GGDEF"/>
    <property type="match status" value="1"/>
</dbReference>
<dbReference type="InterPro" id="IPR043128">
    <property type="entry name" value="Rev_trsase/Diguanyl_cyclase"/>
</dbReference>
<dbReference type="CDD" id="cd01948">
    <property type="entry name" value="EAL"/>
    <property type="match status" value="1"/>
</dbReference>
<dbReference type="InterPro" id="IPR000160">
    <property type="entry name" value="GGDEF_dom"/>
</dbReference>
<dbReference type="SMART" id="SM00052">
    <property type="entry name" value="EAL"/>
    <property type="match status" value="1"/>
</dbReference>
<protein>
    <submittedName>
        <fullName evidence="3">Bifunctional diguanylate cyclase/phosphodiesterase</fullName>
    </submittedName>
</protein>
<gene>
    <name evidence="3" type="ORF">ACEUDJ_19255</name>
</gene>
<accession>A0ABW9GX94</accession>
<dbReference type="Pfam" id="PF00990">
    <property type="entry name" value="GGDEF"/>
    <property type="match status" value="1"/>
</dbReference>
<comment type="caution">
    <text evidence="3">The sequence shown here is derived from an EMBL/GenBank/DDBJ whole genome shotgun (WGS) entry which is preliminary data.</text>
</comment>
<dbReference type="NCBIfam" id="TIGR00254">
    <property type="entry name" value="GGDEF"/>
    <property type="match status" value="1"/>
</dbReference>
<dbReference type="RefSeq" id="WP_408791903.1">
    <property type="nucleotide sequence ID" value="NZ_JBGXBU010000013.1"/>
</dbReference>
<feature type="domain" description="GGDEF" evidence="2">
    <location>
        <begin position="361"/>
        <end position="494"/>
    </location>
</feature>
<dbReference type="GeneID" id="97222282"/>
<dbReference type="EMBL" id="JBGXBU010000013">
    <property type="protein sequence ID" value="MFM4894983.1"/>
    <property type="molecule type" value="Genomic_DNA"/>
</dbReference>
<dbReference type="InterPro" id="IPR035919">
    <property type="entry name" value="EAL_sf"/>
</dbReference>
<dbReference type="Proteomes" id="UP001630969">
    <property type="component" value="Unassembled WGS sequence"/>
</dbReference>
<dbReference type="InterPro" id="IPR050706">
    <property type="entry name" value="Cyclic-di-GMP_PDE-like"/>
</dbReference>
<evidence type="ECO:0000259" key="2">
    <source>
        <dbReference type="PROSITE" id="PS50887"/>
    </source>
</evidence>
<dbReference type="PANTHER" id="PTHR33121:SF70">
    <property type="entry name" value="SIGNALING PROTEIN YKOW"/>
    <property type="match status" value="1"/>
</dbReference>
<feature type="domain" description="EAL" evidence="1">
    <location>
        <begin position="501"/>
        <end position="756"/>
    </location>
</feature>
<dbReference type="InterPro" id="IPR029787">
    <property type="entry name" value="Nucleotide_cyclase"/>
</dbReference>
<sequence length="761" mass="85674">MSVYSLEQDASPLLALVASILAFPPAAQASPAHYRRLFTDLRQWTPLHQIGLLGLSPHGPVWHYEEGLAPGLKAQLGREEPGLSEGLAALDGQQGWCVLPVQDDRIQWLLVQGEPHEQAGLRLLLECLAKRLAEASTHARLTDPASPLFGRDPDWQHKIEQINRILRLANSLPTQALLAQLDGVLQSSLGLHQLHLMRLGPKEASHLYPHPFQGEDGFLRGLCHETNPTEREQDGLYWYSTPLRLQQHYFAHLLLATTRPLGADDRLFLDFLRNQLTLLLELGQIRQQLNDFNSPERLNHRLQLLRQANLRLQKQLRQHQELERKLQFDALHDPLTGLANRSLLMDHLQHAMSHYQRHGGVGFTLIFLDIDHFKQINDELGHGNGDLLLKELGRRLQGCLRQNDLVARLGGDEFVIYLDNSLGEEGAGPVLNRIMARLAYPFRLTGMEQTITVSMGVASVSAQTQEVSELLHQADLAMYRAKRNGRARVVHYSAECAEQAWSSPEEQLTNALAEGRILPYFQPVIRLEDNCLVGLEVMARWVTREGELKDAFDFIPLAEQCGLIEALDHKILHQACQQLRLWLPRADLRKFKLAINLCGQHLASEPAVQALLDIIAAEGVYAGYLIFEFNERELSRQDADIITRLHELRARGIQISLDDFGSGFSSLNSLFHYPVDYVKVDDGFTHRMLHSPKDLALIRAMRDICRDLDLALVVEGIESQAQLHQLIELGCPFGQGRYISPPLPGSDITPLLGPETGLDPD</sequence>
<dbReference type="SUPFAM" id="SSF141868">
    <property type="entry name" value="EAL domain-like"/>
    <property type="match status" value="1"/>
</dbReference>
<name>A0ABW9GX94_9GAMM</name>
<dbReference type="InterPro" id="IPR001633">
    <property type="entry name" value="EAL_dom"/>
</dbReference>
<dbReference type="PROSITE" id="PS50887">
    <property type="entry name" value="GGDEF"/>
    <property type="match status" value="1"/>
</dbReference>